<name>A0AAE2SAH4_9BACT</name>
<dbReference type="EMBL" id="JAENIG010000004">
    <property type="protein sequence ID" value="MBK1854808.1"/>
    <property type="molecule type" value="Genomic_DNA"/>
</dbReference>
<dbReference type="PANTHER" id="PTHR43037:SF1">
    <property type="entry name" value="BLL1128 PROTEIN"/>
    <property type="match status" value="1"/>
</dbReference>
<dbReference type="AlphaFoldDB" id="A0AAE2SAH4"/>
<protein>
    <recommendedName>
        <fullName evidence="5">Poly(3-hydroxybutyrate) depolymerase</fullName>
    </recommendedName>
</protein>
<evidence type="ECO:0000256" key="2">
    <source>
        <dbReference type="SAM" id="SignalP"/>
    </source>
</evidence>
<dbReference type="PANTHER" id="PTHR43037">
    <property type="entry name" value="UNNAMED PRODUCT-RELATED"/>
    <property type="match status" value="1"/>
</dbReference>
<keyword evidence="1 2" id="KW-0732">Signal</keyword>
<dbReference type="Proteomes" id="UP000634206">
    <property type="component" value="Unassembled WGS sequence"/>
</dbReference>
<feature type="chain" id="PRO_5041898174" description="Poly(3-hydroxybutyrate) depolymerase" evidence="2">
    <location>
        <begin position="22"/>
        <end position="452"/>
    </location>
</feature>
<dbReference type="InterPro" id="IPR050955">
    <property type="entry name" value="Plant_Biomass_Hydrol_Est"/>
</dbReference>
<reference evidence="3" key="1">
    <citation type="submission" date="2021-01" db="EMBL/GenBank/DDBJ databases">
        <title>Modified the classification status of verrucomicrobia.</title>
        <authorList>
            <person name="Feng X."/>
        </authorList>
    </citation>
    <scope>NUCLEOTIDE SEQUENCE</scope>
    <source>
        <strain evidence="3">5K15</strain>
    </source>
</reference>
<sequence>MIQSFSLISACSLLCMAVVQAEPAPQASVPAWLDASLAGKTTTLPADAPALSAAEVEAVQADLWQAYSASAKRAGWDKHLLPVPKTLEQLAAKGEKLELKGGQLKADGHVMPYVFMAKGEKPATGWPMFICLHGGGQHKVDTAHGWSVNSREWQAQMRLTRGVYQPAGLYFIPRMADDRLGRWWHKHNIDIFTRVIRDAVLFNDVDPNKIYIMGISQGGYGTCHLAPFMADQFAAAGSMAGGMMTVTENLRNLPFRSDIGENDTMYKRIKLAKKLHAAIDAHKAADSQGYVNQLAIQKGRGHGIDYQHSPAWLAQHTRQPYPKKIVWRCHEKAKVYRDSFYWLGLTQTPELGEFAITASADKTKNLITITAEEVIPPKEKGGVSIRKALQSSKIIVNLNDQLVDLDQVVTIMLNGKQVFKGKLPRSRNTMLKNLAQRGDPNYAFPAQVVVGP</sequence>
<keyword evidence="4" id="KW-1185">Reference proteome</keyword>
<gene>
    <name evidence="3" type="ORF">JIN83_07540</name>
</gene>
<dbReference type="InterPro" id="IPR029058">
    <property type="entry name" value="AB_hydrolase_fold"/>
</dbReference>
<dbReference type="Gene3D" id="3.40.50.1820">
    <property type="entry name" value="alpha/beta hydrolase"/>
    <property type="match status" value="1"/>
</dbReference>
<proteinExistence type="predicted"/>
<accession>A0AAE2SAH4</accession>
<evidence type="ECO:0000313" key="3">
    <source>
        <dbReference type="EMBL" id="MBK1854808.1"/>
    </source>
</evidence>
<feature type="signal peptide" evidence="2">
    <location>
        <begin position="1"/>
        <end position="21"/>
    </location>
</feature>
<evidence type="ECO:0000313" key="4">
    <source>
        <dbReference type="Proteomes" id="UP000634206"/>
    </source>
</evidence>
<evidence type="ECO:0008006" key="5">
    <source>
        <dbReference type="Google" id="ProtNLM"/>
    </source>
</evidence>
<comment type="caution">
    <text evidence="3">The sequence shown here is derived from an EMBL/GenBank/DDBJ whole genome shotgun (WGS) entry which is preliminary data.</text>
</comment>
<organism evidence="3 4">
    <name type="scientific">Oceaniferula flava</name>
    <dbReference type="NCBI Taxonomy" id="2800421"/>
    <lineage>
        <taxon>Bacteria</taxon>
        <taxon>Pseudomonadati</taxon>
        <taxon>Verrucomicrobiota</taxon>
        <taxon>Verrucomicrobiia</taxon>
        <taxon>Verrucomicrobiales</taxon>
        <taxon>Verrucomicrobiaceae</taxon>
        <taxon>Oceaniferula</taxon>
    </lineage>
</organism>
<dbReference type="RefSeq" id="WP_309489419.1">
    <property type="nucleotide sequence ID" value="NZ_JAENIG010000004.1"/>
</dbReference>
<evidence type="ECO:0000256" key="1">
    <source>
        <dbReference type="ARBA" id="ARBA00022729"/>
    </source>
</evidence>
<dbReference type="SUPFAM" id="SSF53474">
    <property type="entry name" value="alpha/beta-Hydrolases"/>
    <property type="match status" value="1"/>
</dbReference>